<evidence type="ECO:0000256" key="2">
    <source>
        <dbReference type="ARBA" id="ARBA00022737"/>
    </source>
</evidence>
<evidence type="ECO:0000313" key="6">
    <source>
        <dbReference type="Proteomes" id="UP001164187"/>
    </source>
</evidence>
<dbReference type="RefSeq" id="WP_269310712.1">
    <property type="nucleotide sequence ID" value="NZ_CP114052.1"/>
</dbReference>
<evidence type="ECO:0000259" key="4">
    <source>
        <dbReference type="PROSITE" id="PS50206"/>
    </source>
</evidence>
<reference evidence="5" key="1">
    <citation type="submission" date="2022-12" db="EMBL/GenBank/DDBJ databases">
        <title>Peptostreptococcus.</title>
        <authorList>
            <person name="Lee S.H."/>
        </authorList>
    </citation>
    <scope>NUCLEOTIDE SEQUENCE</scope>
    <source>
        <strain evidence="5">CBA3647</strain>
    </source>
</reference>
<evidence type="ECO:0000256" key="3">
    <source>
        <dbReference type="SAM" id="SignalP"/>
    </source>
</evidence>
<dbReference type="SMART" id="SM00450">
    <property type="entry name" value="RHOD"/>
    <property type="match status" value="3"/>
</dbReference>
<dbReference type="SUPFAM" id="SSF52821">
    <property type="entry name" value="Rhodanese/Cell cycle control phosphatase"/>
    <property type="match status" value="3"/>
</dbReference>
<keyword evidence="3" id="KW-0732">Signal</keyword>
<dbReference type="EMBL" id="CP114052">
    <property type="protein sequence ID" value="WAW14050.1"/>
    <property type="molecule type" value="Genomic_DNA"/>
</dbReference>
<dbReference type="InterPro" id="IPR001763">
    <property type="entry name" value="Rhodanese-like_dom"/>
</dbReference>
<dbReference type="PROSITE" id="PS50206">
    <property type="entry name" value="RHODANESE_3"/>
    <property type="match status" value="3"/>
</dbReference>
<name>A0ABY7JL22_9FIRM</name>
<dbReference type="PROSITE" id="PS51257">
    <property type="entry name" value="PROKAR_LIPOPROTEIN"/>
    <property type="match status" value="1"/>
</dbReference>
<dbReference type="Pfam" id="PF00581">
    <property type="entry name" value="Rhodanese"/>
    <property type="match status" value="3"/>
</dbReference>
<dbReference type="PANTHER" id="PTHR11364:SF27">
    <property type="entry name" value="SULFURTRANSFERASE"/>
    <property type="match status" value="1"/>
</dbReference>
<feature type="signal peptide" evidence="3">
    <location>
        <begin position="1"/>
        <end position="22"/>
    </location>
</feature>
<dbReference type="CDD" id="cd01448">
    <property type="entry name" value="TST_Repeat_1"/>
    <property type="match status" value="1"/>
</dbReference>
<feature type="domain" description="Rhodanese" evidence="4">
    <location>
        <begin position="52"/>
        <end position="168"/>
    </location>
</feature>
<proteinExistence type="predicted"/>
<keyword evidence="6" id="KW-1185">Reference proteome</keyword>
<accession>A0ABY7JL22</accession>
<sequence length="474" mass="53028">MKIKSKASIVMSALMIMSSLTACTTKQETKDQSSSNVKIEVAKTVDVENALKDKNSIVLDARSNDAYNGWKEDGVKIGGHIKGAKDFSARWLKADYDEKENLEKYSRDKVLSDAIKNKELSKDKSIIVYDTNGKDAKEVANFLAKKGMDKIKTYDANEWVNSNKPMESYKNYALLVSPNIVKSIVDGKTPESFTDIKNVKIVDVRWGDNKESGYLDGHIPTAIHINTDSFEPPKKNKDGDDEWKLADDKTLEKLLVDNGITANDTIIATSPEPMAASRFAVICKYMGVKDVRVMNGGIVGWTSQGYKLDKKEEKAKKADSFRITVPANPDVIDTLSEIKSIMDNKVQHPDFQLIDNRTIGEFNGEVTGYSYHKKKGRIPGAIFGHAGIKNSSSMYYYRNIDKTMRNQEEIEALWKKDGIDSNKHMSFFCGSGWRAAEILWYANVMGHENASLFSDGWIGWSNAGYKIETGAPKK</sequence>
<dbReference type="PANTHER" id="PTHR11364">
    <property type="entry name" value="THIOSULFATE SULFERTANSFERASE"/>
    <property type="match status" value="1"/>
</dbReference>
<organism evidence="5 6">
    <name type="scientific">Peptostreptococcus equinus</name>
    <dbReference type="NCBI Taxonomy" id="3003601"/>
    <lineage>
        <taxon>Bacteria</taxon>
        <taxon>Bacillati</taxon>
        <taxon>Bacillota</taxon>
        <taxon>Clostridia</taxon>
        <taxon>Peptostreptococcales</taxon>
        <taxon>Peptostreptococcaceae</taxon>
        <taxon>Peptostreptococcus</taxon>
    </lineage>
</organism>
<dbReference type="InterPro" id="IPR045078">
    <property type="entry name" value="TST/MPST-like"/>
</dbReference>
<dbReference type="CDD" id="cd01449">
    <property type="entry name" value="TST_Repeat_2"/>
    <property type="match status" value="1"/>
</dbReference>
<feature type="domain" description="Rhodanese" evidence="4">
    <location>
        <begin position="347"/>
        <end position="469"/>
    </location>
</feature>
<gene>
    <name evidence="5" type="ORF">O0R46_05440</name>
</gene>
<evidence type="ECO:0000313" key="5">
    <source>
        <dbReference type="EMBL" id="WAW14050.1"/>
    </source>
</evidence>
<keyword evidence="1" id="KW-0808">Transferase</keyword>
<protein>
    <submittedName>
        <fullName evidence="5">Rhodanese-like domain-containing protein</fullName>
    </submittedName>
</protein>
<evidence type="ECO:0000256" key="1">
    <source>
        <dbReference type="ARBA" id="ARBA00022679"/>
    </source>
</evidence>
<dbReference type="InterPro" id="IPR036873">
    <property type="entry name" value="Rhodanese-like_dom_sf"/>
</dbReference>
<dbReference type="Gene3D" id="3.40.250.10">
    <property type="entry name" value="Rhodanese-like domain"/>
    <property type="match status" value="3"/>
</dbReference>
<dbReference type="Proteomes" id="UP001164187">
    <property type="component" value="Chromosome"/>
</dbReference>
<feature type="domain" description="Rhodanese" evidence="4">
    <location>
        <begin position="195"/>
        <end position="310"/>
    </location>
</feature>
<keyword evidence="2" id="KW-0677">Repeat</keyword>
<feature type="chain" id="PRO_5046840951" evidence="3">
    <location>
        <begin position="23"/>
        <end position="474"/>
    </location>
</feature>